<comment type="subcellular location">
    <subcellularLocation>
        <location evidence="1">Cell outer membrane</location>
    </subcellularLocation>
</comment>
<protein>
    <submittedName>
        <fullName evidence="7">RagB/SusD family nutrient uptake outer membrane protein</fullName>
    </submittedName>
</protein>
<dbReference type="InterPro" id="IPR011990">
    <property type="entry name" value="TPR-like_helical_dom_sf"/>
</dbReference>
<dbReference type="Gene3D" id="1.25.40.390">
    <property type="match status" value="1"/>
</dbReference>
<evidence type="ECO:0000313" key="8">
    <source>
        <dbReference type="Proteomes" id="UP001177934"/>
    </source>
</evidence>
<organism evidence="7 8">
    <name type="scientific">Phocaeicola dorei</name>
    <dbReference type="NCBI Taxonomy" id="357276"/>
    <lineage>
        <taxon>Bacteria</taxon>
        <taxon>Pseudomonadati</taxon>
        <taxon>Bacteroidota</taxon>
        <taxon>Bacteroidia</taxon>
        <taxon>Bacteroidales</taxon>
        <taxon>Bacteroidaceae</taxon>
        <taxon>Phocaeicola</taxon>
    </lineage>
</organism>
<feature type="domain" description="RagB/SusD" evidence="6">
    <location>
        <begin position="7"/>
        <end position="81"/>
    </location>
</feature>
<name>A0AA95HWA8_9BACT</name>
<evidence type="ECO:0000256" key="3">
    <source>
        <dbReference type="ARBA" id="ARBA00022729"/>
    </source>
</evidence>
<dbReference type="AlphaFoldDB" id="A0AA95HWA8"/>
<dbReference type="Proteomes" id="UP001177934">
    <property type="component" value="Chromosome"/>
</dbReference>
<dbReference type="SUPFAM" id="SSF48452">
    <property type="entry name" value="TPR-like"/>
    <property type="match status" value="1"/>
</dbReference>
<gene>
    <name evidence="7" type="ORF">QNN11_05165</name>
</gene>
<evidence type="ECO:0000313" key="7">
    <source>
        <dbReference type="EMBL" id="WHX10832.1"/>
    </source>
</evidence>
<keyword evidence="5" id="KW-0998">Cell outer membrane</keyword>
<keyword evidence="3" id="KW-0732">Signal</keyword>
<accession>A0AA95HWA8</accession>
<dbReference type="EMBL" id="CP126056">
    <property type="protein sequence ID" value="WHX10832.1"/>
    <property type="molecule type" value="Genomic_DNA"/>
</dbReference>
<evidence type="ECO:0000256" key="5">
    <source>
        <dbReference type="ARBA" id="ARBA00023237"/>
    </source>
</evidence>
<evidence type="ECO:0000256" key="4">
    <source>
        <dbReference type="ARBA" id="ARBA00023136"/>
    </source>
</evidence>
<sequence>MIINEVDIDINTILDERARELAGEYKRWPDLKRTNTLIERTLKHNNLAKKTNKMDNHILLRPIPQTVIDQDSEGIEQNAGY</sequence>
<keyword evidence="4" id="KW-0472">Membrane</keyword>
<evidence type="ECO:0000256" key="2">
    <source>
        <dbReference type="ARBA" id="ARBA00006275"/>
    </source>
</evidence>
<comment type="similarity">
    <text evidence="2">Belongs to the SusD family.</text>
</comment>
<proteinExistence type="inferred from homology"/>
<evidence type="ECO:0000259" key="6">
    <source>
        <dbReference type="Pfam" id="PF07980"/>
    </source>
</evidence>
<dbReference type="InterPro" id="IPR012944">
    <property type="entry name" value="SusD_RagB_dom"/>
</dbReference>
<dbReference type="GO" id="GO:0009279">
    <property type="term" value="C:cell outer membrane"/>
    <property type="evidence" value="ECO:0007669"/>
    <property type="project" value="UniProtKB-SubCell"/>
</dbReference>
<reference evidence="7" key="1">
    <citation type="journal article" date="2023" name="Nat. Commun.">
        <title>Identification of a novel Human Milk Oligosaccharides utilization cluster in the infant gut commensal Bacteroides dorei.</title>
        <authorList>
            <person name="Kijner S."/>
            <person name="Ennis D."/>
            <person name="Shmorak S."/>
            <person name="Florentin A."/>
            <person name="Yassour M."/>
        </authorList>
    </citation>
    <scope>NUCLEOTIDE SEQUENCE</scope>
    <source>
        <strain evidence="7">2</strain>
    </source>
</reference>
<evidence type="ECO:0000256" key="1">
    <source>
        <dbReference type="ARBA" id="ARBA00004442"/>
    </source>
</evidence>
<dbReference type="Pfam" id="PF07980">
    <property type="entry name" value="SusD_RagB"/>
    <property type="match status" value="1"/>
</dbReference>